<proteinExistence type="predicted"/>
<feature type="compositionally biased region" description="Polar residues" evidence="1">
    <location>
        <begin position="1"/>
        <end position="16"/>
    </location>
</feature>
<dbReference type="EMBL" id="CAUYUJ010021893">
    <property type="protein sequence ID" value="CAK0907607.1"/>
    <property type="molecule type" value="Genomic_DNA"/>
</dbReference>
<feature type="compositionally biased region" description="Basic residues" evidence="1">
    <location>
        <begin position="37"/>
        <end position="50"/>
    </location>
</feature>
<sequence length="108" mass="12261">MDQWASMEQRSPQQDIRTLKCRGCHLSTSPARDLPAQRKRASGGRRRAHAWRPAAQSRLRPPPPSSGRSSSDSEISCWQRQISREVFAGPRAARRDRQGLRVQASEKK</sequence>
<feature type="compositionally biased region" description="Low complexity" evidence="1">
    <location>
        <begin position="66"/>
        <end position="76"/>
    </location>
</feature>
<protein>
    <submittedName>
        <fullName evidence="2">Uncharacterized protein</fullName>
    </submittedName>
</protein>
<gene>
    <name evidence="2" type="ORF">PCOR1329_LOCUS82577</name>
</gene>
<keyword evidence="3" id="KW-1185">Reference proteome</keyword>
<dbReference type="Proteomes" id="UP001189429">
    <property type="component" value="Unassembled WGS sequence"/>
</dbReference>
<organism evidence="2 3">
    <name type="scientific">Prorocentrum cordatum</name>
    <dbReference type="NCBI Taxonomy" id="2364126"/>
    <lineage>
        <taxon>Eukaryota</taxon>
        <taxon>Sar</taxon>
        <taxon>Alveolata</taxon>
        <taxon>Dinophyceae</taxon>
        <taxon>Prorocentrales</taxon>
        <taxon>Prorocentraceae</taxon>
        <taxon>Prorocentrum</taxon>
    </lineage>
</organism>
<evidence type="ECO:0000313" key="3">
    <source>
        <dbReference type="Proteomes" id="UP001189429"/>
    </source>
</evidence>
<name>A0ABN9Y9R9_9DINO</name>
<evidence type="ECO:0000256" key="1">
    <source>
        <dbReference type="SAM" id="MobiDB-lite"/>
    </source>
</evidence>
<accession>A0ABN9Y9R9</accession>
<comment type="caution">
    <text evidence="2">The sequence shown here is derived from an EMBL/GenBank/DDBJ whole genome shotgun (WGS) entry which is preliminary data.</text>
</comment>
<evidence type="ECO:0000313" key="2">
    <source>
        <dbReference type="EMBL" id="CAK0907607.1"/>
    </source>
</evidence>
<feature type="region of interest" description="Disordered" evidence="1">
    <location>
        <begin position="1"/>
        <end position="108"/>
    </location>
</feature>
<reference evidence="2" key="1">
    <citation type="submission" date="2023-10" db="EMBL/GenBank/DDBJ databases">
        <authorList>
            <person name="Chen Y."/>
            <person name="Shah S."/>
            <person name="Dougan E. K."/>
            <person name="Thang M."/>
            <person name="Chan C."/>
        </authorList>
    </citation>
    <scope>NUCLEOTIDE SEQUENCE [LARGE SCALE GENOMIC DNA]</scope>
</reference>
<feature type="compositionally biased region" description="Basic and acidic residues" evidence="1">
    <location>
        <begin position="93"/>
        <end position="108"/>
    </location>
</feature>